<dbReference type="Proteomes" id="UP001549366">
    <property type="component" value="Unassembled WGS sequence"/>
</dbReference>
<accession>A0ABV2SFF8</accession>
<keyword evidence="2" id="KW-1185">Reference proteome</keyword>
<gene>
    <name evidence="1" type="ORF">V5J35_001690</name>
</gene>
<sequence length="46" mass="5610">MNADWQCDFILFSLLDRRFFVRFTHFENPERVVKKTVLASAYRDVK</sequence>
<dbReference type="EMBL" id="JBEWTB010000002">
    <property type="protein sequence ID" value="MET4756498.1"/>
    <property type="molecule type" value="Genomic_DNA"/>
</dbReference>
<organism evidence="1 2">
    <name type="scientific">Endozoicomonas lisbonensis</name>
    <dbReference type="NCBI Taxonomy" id="3120522"/>
    <lineage>
        <taxon>Bacteria</taxon>
        <taxon>Pseudomonadati</taxon>
        <taxon>Pseudomonadota</taxon>
        <taxon>Gammaproteobacteria</taxon>
        <taxon>Oceanospirillales</taxon>
        <taxon>Endozoicomonadaceae</taxon>
        <taxon>Endozoicomonas</taxon>
    </lineage>
</organism>
<evidence type="ECO:0000313" key="1">
    <source>
        <dbReference type="EMBL" id="MET4756498.1"/>
    </source>
</evidence>
<protein>
    <submittedName>
        <fullName evidence="1">Uncharacterized protein</fullName>
    </submittedName>
</protein>
<proteinExistence type="predicted"/>
<comment type="caution">
    <text evidence="1">The sequence shown here is derived from an EMBL/GenBank/DDBJ whole genome shotgun (WGS) entry which is preliminary data.</text>
</comment>
<evidence type="ECO:0000313" key="2">
    <source>
        <dbReference type="Proteomes" id="UP001549366"/>
    </source>
</evidence>
<name>A0ABV2SFF8_9GAMM</name>
<reference evidence="1 2" key="1">
    <citation type="submission" date="2024-06" db="EMBL/GenBank/DDBJ databases">
        <title>Genomic Encyclopedia of Type Strains, Phase V (KMG-V): Genome sequencing to study the core and pangenomes of soil and plant-associated prokaryotes.</title>
        <authorList>
            <person name="Whitman W."/>
        </authorList>
    </citation>
    <scope>NUCLEOTIDE SEQUENCE [LARGE SCALE GENOMIC DNA]</scope>
    <source>
        <strain evidence="1 2">NE40</strain>
    </source>
</reference>